<name>A0AAU8HYZ4_9CAUD</name>
<organism evidence="1">
    <name type="scientific">Rhizobium phage IG49</name>
    <dbReference type="NCBI Taxonomy" id="3129228"/>
    <lineage>
        <taxon>Viruses</taxon>
        <taxon>Duplodnaviria</taxon>
        <taxon>Heunggongvirae</taxon>
        <taxon>Uroviricota</taxon>
        <taxon>Caudoviricetes</taxon>
    </lineage>
</organism>
<proteinExistence type="predicted"/>
<evidence type="ECO:0000313" key="1">
    <source>
        <dbReference type="EMBL" id="XCI77819.1"/>
    </source>
</evidence>
<accession>A0AAU8HYZ4</accession>
<sequence length="133" mass="15433">MAHTIREIIEWAQNEIDVLKHPDLRVFRDAVNPILADLKLGTLSEYDKVENIYYLNGNLHITYSYSVRCCETSDTVKIPTELLDFPGNAKKWKITNDIKKHESKIKGHEEGIEKSKFEIFVLRTALEDLDEDV</sequence>
<gene>
    <name evidence="1" type="ORF">VGRTQORK_CDS0206</name>
</gene>
<reference evidence="1" key="1">
    <citation type="submission" date="2024-03" db="EMBL/GenBank/DDBJ databases">
        <authorList>
            <person name="Chantapakul B."/>
            <person name="Wang S."/>
        </authorList>
    </citation>
    <scope>NUCLEOTIDE SEQUENCE</scope>
</reference>
<dbReference type="EMBL" id="PP429227">
    <property type="protein sequence ID" value="XCI77819.1"/>
    <property type="molecule type" value="Genomic_DNA"/>
</dbReference>
<protein>
    <submittedName>
        <fullName evidence="1">Uncharacterized protein</fullName>
    </submittedName>
</protein>